<dbReference type="GO" id="GO:0022857">
    <property type="term" value="F:transmembrane transporter activity"/>
    <property type="evidence" value="ECO:0007669"/>
    <property type="project" value="InterPro"/>
</dbReference>
<dbReference type="Pfam" id="PF00939">
    <property type="entry name" value="Na_sulph_symp"/>
    <property type="match status" value="1"/>
</dbReference>
<dbReference type="eggNOG" id="COG0471">
    <property type="taxonomic scope" value="Bacteria"/>
</dbReference>
<comment type="similarity">
    <text evidence="2">Belongs to the SLC13A/DASS transporter (TC 2.A.47) family. DIT1 subfamily.</text>
</comment>
<dbReference type="PANTHER" id="PTHR42826">
    <property type="entry name" value="DICARBOXYLATE TRANSPORTER 2.1, CHLOROPLASTIC"/>
    <property type="match status" value="1"/>
</dbReference>
<dbReference type="Proteomes" id="UP000028700">
    <property type="component" value="Unassembled WGS sequence"/>
</dbReference>
<feature type="transmembrane region" description="Helical" evidence="6">
    <location>
        <begin position="360"/>
        <end position="381"/>
    </location>
</feature>
<feature type="transmembrane region" description="Helical" evidence="6">
    <location>
        <begin position="447"/>
        <end position="467"/>
    </location>
</feature>
<dbReference type="PIRSF" id="PIRSF002457">
    <property type="entry name" value="DASS"/>
    <property type="match status" value="1"/>
</dbReference>
<dbReference type="RefSeq" id="WP_034527001.1">
    <property type="nucleotide sequence ID" value="NZ_BBJM01000008.1"/>
</dbReference>
<dbReference type="STRING" id="1291743.LOSG293_080480"/>
<evidence type="ECO:0000256" key="2">
    <source>
        <dbReference type="ARBA" id="ARBA00007349"/>
    </source>
</evidence>
<comment type="caution">
    <text evidence="7">The sequence shown here is derived from an EMBL/GenBank/DDBJ whole genome shotgun (WGS) entry which is preliminary data.</text>
</comment>
<feature type="transmembrane region" description="Helical" evidence="6">
    <location>
        <begin position="178"/>
        <end position="197"/>
    </location>
</feature>
<dbReference type="EMBL" id="BBJM01000008">
    <property type="protein sequence ID" value="GAK47562.1"/>
    <property type="molecule type" value="Genomic_DNA"/>
</dbReference>
<evidence type="ECO:0000313" key="8">
    <source>
        <dbReference type="Proteomes" id="UP000028700"/>
    </source>
</evidence>
<keyword evidence="8" id="KW-1185">Reference proteome</keyword>
<protein>
    <submittedName>
        <fullName evidence="7">Divalent anion:Na+ symporter, DASS family</fullName>
    </submittedName>
</protein>
<comment type="subcellular location">
    <subcellularLocation>
        <location evidence="1">Membrane</location>
        <topology evidence="1">Multi-pass membrane protein</topology>
    </subcellularLocation>
</comment>
<evidence type="ECO:0000313" key="7">
    <source>
        <dbReference type="EMBL" id="GAK47562.1"/>
    </source>
</evidence>
<dbReference type="GO" id="GO:0016020">
    <property type="term" value="C:membrane"/>
    <property type="evidence" value="ECO:0007669"/>
    <property type="project" value="UniProtKB-SubCell"/>
</dbReference>
<feature type="transmembrane region" description="Helical" evidence="6">
    <location>
        <begin position="35"/>
        <end position="52"/>
    </location>
</feature>
<reference evidence="7" key="1">
    <citation type="journal article" date="2014" name="Genome Announc.">
        <title>Draft Genome Sequence of Lactobacillus oryzae Strain SG293T.</title>
        <authorList>
            <person name="Tanizawa Y."/>
            <person name="Fujisawa T."/>
            <person name="Mochizuki T."/>
            <person name="Kaminuma E."/>
            <person name="Nakamura Y."/>
            <person name="Tohno M."/>
        </authorList>
    </citation>
    <scope>NUCLEOTIDE SEQUENCE [LARGE SCALE GENOMIC DNA]</scope>
    <source>
        <strain evidence="7">SG293</strain>
    </source>
</reference>
<dbReference type="AlphaFoldDB" id="A0A081BHP4"/>
<feature type="transmembrane region" description="Helical" evidence="6">
    <location>
        <begin position="273"/>
        <end position="291"/>
    </location>
</feature>
<evidence type="ECO:0000256" key="6">
    <source>
        <dbReference type="SAM" id="Phobius"/>
    </source>
</evidence>
<dbReference type="OrthoDB" id="1401038at2"/>
<dbReference type="InterPro" id="IPR030676">
    <property type="entry name" value="CitT-rel"/>
</dbReference>
<gene>
    <name evidence="7" type="ORF">LOSG293_080480</name>
</gene>
<feature type="transmembrane region" description="Helical" evidence="6">
    <location>
        <begin position="393"/>
        <end position="416"/>
    </location>
</feature>
<evidence type="ECO:0000256" key="3">
    <source>
        <dbReference type="ARBA" id="ARBA00022692"/>
    </source>
</evidence>
<keyword evidence="5 6" id="KW-0472">Membrane</keyword>
<keyword evidence="4 6" id="KW-1133">Transmembrane helix</keyword>
<dbReference type="InterPro" id="IPR001898">
    <property type="entry name" value="SLC13A/DASS"/>
</dbReference>
<feature type="transmembrane region" description="Helical" evidence="6">
    <location>
        <begin position="83"/>
        <end position="103"/>
    </location>
</feature>
<keyword evidence="3 6" id="KW-0812">Transmembrane</keyword>
<feature type="transmembrane region" description="Helical" evidence="6">
    <location>
        <begin position="326"/>
        <end position="348"/>
    </location>
</feature>
<sequence length="473" mass="51105">MSQLSKVDYKKFILPLVVGLIVWFASPIKPASVSMAGWHILAIFVATILGCITQPLPIAAVALIGITLTVLFGIVPLDDAMLAFGNGTVWMIAMAYILSRGFIKTGFGKRIGLIFVKLFGKRTLGLAYALMGVDLVLSPATPSNTARSGGIVLPIVDSIAHSFGSRAEDGTGRKIGSFLVYTAFHGNVIDSAIFLTAMAPNLVSVSLATAFGVHISWFSWLAASILPGVISFLVVPYIIYKMYPPEIKDTPDAKQWAEDELEKMGKMSLAEKLMAAVFCIALVLWILSSFIGMEATLVAFIAVSLLLITGVITIDDVLNERGAWNVVVWFSILIFMANELTKLGFIPWLSHTIANSLHGMSWGIVLVILCVFYFYIHYLFASGTAHVSAMYGALLGVAIAAGAPATMSALMLGYTASLFSSTTHYASGSASAMFGSGYVAQKDWWKMNFIIGIVYLIIWIGFGSLWMKLIGLW</sequence>
<dbReference type="NCBIfam" id="TIGR00785">
    <property type="entry name" value="dass"/>
    <property type="match status" value="1"/>
</dbReference>
<evidence type="ECO:0000256" key="1">
    <source>
        <dbReference type="ARBA" id="ARBA00004141"/>
    </source>
</evidence>
<feature type="transmembrane region" description="Helical" evidence="6">
    <location>
        <begin position="12"/>
        <end position="29"/>
    </location>
</feature>
<proteinExistence type="inferred from homology"/>
<feature type="transmembrane region" description="Helical" evidence="6">
    <location>
        <begin position="59"/>
        <end position="77"/>
    </location>
</feature>
<evidence type="ECO:0000256" key="5">
    <source>
        <dbReference type="ARBA" id="ARBA00023136"/>
    </source>
</evidence>
<name>A0A081BHP4_9LACO</name>
<feature type="transmembrane region" description="Helical" evidence="6">
    <location>
        <begin position="217"/>
        <end position="240"/>
    </location>
</feature>
<evidence type="ECO:0000256" key="4">
    <source>
        <dbReference type="ARBA" id="ARBA00022989"/>
    </source>
</evidence>
<organism evidence="7 8">
    <name type="scientific">Secundilactobacillus oryzae JCM 18671</name>
    <dbReference type="NCBI Taxonomy" id="1291743"/>
    <lineage>
        <taxon>Bacteria</taxon>
        <taxon>Bacillati</taxon>
        <taxon>Bacillota</taxon>
        <taxon>Bacilli</taxon>
        <taxon>Lactobacillales</taxon>
        <taxon>Lactobacillaceae</taxon>
        <taxon>Secundilactobacillus</taxon>
    </lineage>
</organism>
<accession>A0A081BHP4</accession>
<feature type="transmembrane region" description="Helical" evidence="6">
    <location>
        <begin position="297"/>
        <end position="314"/>
    </location>
</feature>